<dbReference type="EMBL" id="BJZO01000091">
    <property type="protein sequence ID" value="GEO82588.1"/>
    <property type="molecule type" value="Genomic_DNA"/>
</dbReference>
<reference evidence="1 2" key="1">
    <citation type="submission" date="2019-07" db="EMBL/GenBank/DDBJ databases">
        <title>Whole genome shotgun sequence of Rhodospirillum oryzae NBRC 107573.</title>
        <authorList>
            <person name="Hosoyama A."/>
            <person name="Uohara A."/>
            <person name="Ohji S."/>
            <person name="Ichikawa N."/>
        </authorList>
    </citation>
    <scope>NUCLEOTIDE SEQUENCE [LARGE SCALE GENOMIC DNA]</scope>
    <source>
        <strain evidence="1 2">NBRC 107573</strain>
    </source>
</reference>
<comment type="caution">
    <text evidence="1">The sequence shown here is derived from an EMBL/GenBank/DDBJ whole genome shotgun (WGS) entry which is preliminary data.</text>
</comment>
<dbReference type="Proteomes" id="UP000321567">
    <property type="component" value="Unassembled WGS sequence"/>
</dbReference>
<sequence>MRKCVSNYWKGLSVGGKDMSAPTAIGTPVKSGPRTWVQTDRAAHEAWAALTMESPRAAALMHHLVALMGHQNAVVIPQKTLAKIMGCSERTIRNALTDLVKGNWIQVVQLGSAGTVNAYVVNSAVAWGEKRDHMPGLSVFHARVIADSSDQKPETMDSGKRLRRVPALFEEKEPKARSVQADLEDAIAAQTTL</sequence>
<dbReference type="InterPro" id="IPR036388">
    <property type="entry name" value="WH-like_DNA-bd_sf"/>
</dbReference>
<protein>
    <recommendedName>
        <fullName evidence="3">Replication protein</fullName>
    </recommendedName>
</protein>
<keyword evidence="2" id="KW-1185">Reference proteome</keyword>
<accession>A0A512HAX9</accession>
<evidence type="ECO:0000313" key="1">
    <source>
        <dbReference type="EMBL" id="GEO82588.1"/>
    </source>
</evidence>
<proteinExistence type="predicted"/>
<dbReference type="Gene3D" id="1.10.10.10">
    <property type="entry name" value="Winged helix-like DNA-binding domain superfamily/Winged helix DNA-binding domain"/>
    <property type="match status" value="1"/>
</dbReference>
<evidence type="ECO:0000313" key="2">
    <source>
        <dbReference type="Proteomes" id="UP000321567"/>
    </source>
</evidence>
<evidence type="ECO:0008006" key="3">
    <source>
        <dbReference type="Google" id="ProtNLM"/>
    </source>
</evidence>
<dbReference type="AlphaFoldDB" id="A0A512HAX9"/>
<gene>
    <name evidence="1" type="ORF">ROR02_27190</name>
</gene>
<dbReference type="Pfam" id="PF13730">
    <property type="entry name" value="HTH_36"/>
    <property type="match status" value="1"/>
</dbReference>
<name>A0A512HAX9_9PROT</name>
<organism evidence="1 2">
    <name type="scientific">Pararhodospirillum oryzae</name>
    <dbReference type="NCBI Taxonomy" id="478448"/>
    <lineage>
        <taxon>Bacteria</taxon>
        <taxon>Pseudomonadati</taxon>
        <taxon>Pseudomonadota</taxon>
        <taxon>Alphaproteobacteria</taxon>
        <taxon>Rhodospirillales</taxon>
        <taxon>Rhodospirillaceae</taxon>
        <taxon>Pararhodospirillum</taxon>
    </lineage>
</organism>